<protein>
    <submittedName>
        <fullName evidence="5">Peptidase M23</fullName>
    </submittedName>
</protein>
<evidence type="ECO:0000256" key="1">
    <source>
        <dbReference type="ARBA" id="ARBA00022729"/>
    </source>
</evidence>
<accession>A0A3D8P2N4</accession>
<dbReference type="EMBL" id="QSLN01000036">
    <property type="protein sequence ID" value="RDV80496.1"/>
    <property type="molecule type" value="Genomic_DNA"/>
</dbReference>
<dbReference type="OrthoDB" id="9809488at2"/>
<feature type="domain" description="M23ase beta-sheet core" evidence="4">
    <location>
        <begin position="298"/>
        <end position="391"/>
    </location>
</feature>
<dbReference type="InterPro" id="IPR016047">
    <property type="entry name" value="M23ase_b-sheet_dom"/>
</dbReference>
<reference evidence="5 6" key="1">
    <citation type="submission" date="2018-08" db="EMBL/GenBank/DDBJ databases">
        <title>Form III RuBisCO-mediated autotrophy in Thermodesulfobium bacteria.</title>
        <authorList>
            <person name="Toshchakov S.V."/>
            <person name="Kublanov I.V."/>
            <person name="Frolov E."/>
            <person name="Bonch-Osmolovskaya E.A."/>
            <person name="Tourova T.P."/>
            <person name="Chernych N.A."/>
            <person name="Lebedinsky A.V."/>
        </authorList>
    </citation>
    <scope>NUCLEOTIDE SEQUENCE [LARGE SCALE GENOMIC DNA]</scope>
    <source>
        <strain evidence="5 6">SR</strain>
    </source>
</reference>
<sequence>MRYKDATLTSKIEQIRRFYAVGKAAAAALTGGAGGVAVEVAGRVFGQRVVEWVVERTAAHKREILALPFLALAAVVFLVVAVSVAVVLPFTDGEKGFRGGSPSPYALAEIPPDYLQIFLAAEQKYGVAWNVLAAICKVESGFGRSQYWLSRNGVSPAGAVGIMQFMPTTWSGSRNPFARDDPRDPQYDTDPERIAKYGGYGVDANGDGRADPYDPWDAVFAAAKYLAANGFKENPRQAIYQYNHAWWYVDRVMELALKYAPETLPSGDARCLPVPKEFFVITSRFGWREDPVKGGPEFHRGIDIAAPAGTPVFATDDGVVESAGWDDGFGLEVVVNHGTYKTQYAHLSAVAVRAGDRVKAGQPVGAVGSTGRSTGPHLHFGVVVNGNFVDPEPYLSGRKAGS</sequence>
<dbReference type="InterPro" id="IPR011055">
    <property type="entry name" value="Dup_hybrid_motif"/>
</dbReference>
<comment type="caution">
    <text evidence="5">The sequence shown here is derived from an EMBL/GenBank/DDBJ whole genome shotgun (WGS) entry which is preliminary data.</text>
</comment>
<keyword evidence="2" id="KW-0472">Membrane</keyword>
<dbReference type="InterPro" id="IPR050570">
    <property type="entry name" value="Cell_wall_metabolism_enzyme"/>
</dbReference>
<keyword evidence="1" id="KW-0732">Signal</keyword>
<dbReference type="CDD" id="cd12797">
    <property type="entry name" value="M23_peptidase"/>
    <property type="match status" value="1"/>
</dbReference>
<name>A0A3D8P2N4_9THEO</name>
<dbReference type="InterPro" id="IPR023346">
    <property type="entry name" value="Lysozyme-like_dom_sf"/>
</dbReference>
<proteinExistence type="predicted"/>
<keyword evidence="2" id="KW-0812">Transmembrane</keyword>
<evidence type="ECO:0000256" key="2">
    <source>
        <dbReference type="SAM" id="Phobius"/>
    </source>
</evidence>
<keyword evidence="6" id="KW-1185">Reference proteome</keyword>
<organism evidence="5 6">
    <name type="scientific">Ammonifex thiophilus</name>
    <dbReference type="NCBI Taxonomy" id="444093"/>
    <lineage>
        <taxon>Bacteria</taxon>
        <taxon>Bacillati</taxon>
        <taxon>Bacillota</taxon>
        <taxon>Clostridia</taxon>
        <taxon>Thermoanaerobacterales</taxon>
        <taxon>Thermoanaerobacteraceae</taxon>
        <taxon>Ammonifex</taxon>
    </lineage>
</organism>
<keyword evidence="2" id="KW-1133">Transmembrane helix</keyword>
<dbReference type="SUPFAM" id="SSF53955">
    <property type="entry name" value="Lysozyme-like"/>
    <property type="match status" value="1"/>
</dbReference>
<feature type="domain" description="Transglycosylase SLT" evidence="3">
    <location>
        <begin position="118"/>
        <end position="243"/>
    </location>
</feature>
<gene>
    <name evidence="5" type="ORF">DXX99_10760</name>
</gene>
<dbReference type="CDD" id="cd13399">
    <property type="entry name" value="Slt35-like"/>
    <property type="match status" value="1"/>
</dbReference>
<dbReference type="Pfam" id="PF01551">
    <property type="entry name" value="Peptidase_M23"/>
    <property type="match status" value="1"/>
</dbReference>
<feature type="transmembrane region" description="Helical" evidence="2">
    <location>
        <begin position="65"/>
        <end position="88"/>
    </location>
</feature>
<dbReference type="Gene3D" id="2.70.70.10">
    <property type="entry name" value="Glucose Permease (Domain IIA)"/>
    <property type="match status" value="1"/>
</dbReference>
<dbReference type="Proteomes" id="UP000256329">
    <property type="component" value="Unassembled WGS sequence"/>
</dbReference>
<evidence type="ECO:0000313" key="5">
    <source>
        <dbReference type="EMBL" id="RDV80496.1"/>
    </source>
</evidence>
<dbReference type="InterPro" id="IPR008258">
    <property type="entry name" value="Transglycosylase_SLT_dom_1"/>
</dbReference>
<dbReference type="RefSeq" id="WP_115793475.1">
    <property type="nucleotide sequence ID" value="NZ_QSLN01000036.1"/>
</dbReference>
<dbReference type="Gene3D" id="1.10.530.10">
    <property type="match status" value="1"/>
</dbReference>
<dbReference type="Pfam" id="PF01464">
    <property type="entry name" value="SLT"/>
    <property type="match status" value="1"/>
</dbReference>
<dbReference type="GO" id="GO:0004222">
    <property type="term" value="F:metalloendopeptidase activity"/>
    <property type="evidence" value="ECO:0007669"/>
    <property type="project" value="TreeGrafter"/>
</dbReference>
<dbReference type="PANTHER" id="PTHR21666">
    <property type="entry name" value="PEPTIDASE-RELATED"/>
    <property type="match status" value="1"/>
</dbReference>
<evidence type="ECO:0000313" key="6">
    <source>
        <dbReference type="Proteomes" id="UP000256329"/>
    </source>
</evidence>
<evidence type="ECO:0000259" key="3">
    <source>
        <dbReference type="Pfam" id="PF01464"/>
    </source>
</evidence>
<dbReference type="PANTHER" id="PTHR21666:SF289">
    <property type="entry name" value="L-ALA--D-GLU ENDOPEPTIDASE"/>
    <property type="match status" value="1"/>
</dbReference>
<dbReference type="SUPFAM" id="SSF51261">
    <property type="entry name" value="Duplicated hybrid motif"/>
    <property type="match status" value="1"/>
</dbReference>
<dbReference type="AlphaFoldDB" id="A0A3D8P2N4"/>
<evidence type="ECO:0000259" key="4">
    <source>
        <dbReference type="Pfam" id="PF01551"/>
    </source>
</evidence>